<dbReference type="EMBL" id="RQFP01000004">
    <property type="protein sequence ID" value="TGK94042.1"/>
    <property type="molecule type" value="Genomic_DNA"/>
</dbReference>
<dbReference type="Proteomes" id="UP000297891">
    <property type="component" value="Unassembled WGS sequence"/>
</dbReference>
<keyword evidence="2" id="KW-1185">Reference proteome</keyword>
<protein>
    <submittedName>
        <fullName evidence="1">MepB protein</fullName>
    </submittedName>
</protein>
<evidence type="ECO:0000313" key="2">
    <source>
        <dbReference type="Proteomes" id="UP000297891"/>
    </source>
</evidence>
<dbReference type="InterPro" id="IPR038231">
    <property type="entry name" value="MepB-like_sf"/>
</dbReference>
<dbReference type="PIRSF" id="PIRSF032285">
    <property type="entry name" value="UCP032285"/>
    <property type="match status" value="1"/>
</dbReference>
<comment type="caution">
    <text evidence="1">The sequence shown here is derived from an EMBL/GenBank/DDBJ whole genome shotgun (WGS) entry which is preliminary data.</text>
</comment>
<dbReference type="Pfam" id="PF08877">
    <property type="entry name" value="MepB-like"/>
    <property type="match status" value="1"/>
</dbReference>
<reference evidence="1" key="1">
    <citation type="journal article" date="2019" name="PLoS Negl. Trop. Dis.">
        <title>Revisiting the worldwide diversity of Leptospira species in the environment.</title>
        <authorList>
            <person name="Vincent A.T."/>
            <person name="Schiettekatte O."/>
            <person name="Bourhy P."/>
            <person name="Veyrier F.J."/>
            <person name="Picardeau M."/>
        </authorList>
    </citation>
    <scope>NUCLEOTIDE SEQUENCE [LARGE SCALE GENOMIC DNA]</scope>
    <source>
        <strain evidence="1">201800277</strain>
    </source>
</reference>
<dbReference type="InterPro" id="IPR011235">
    <property type="entry name" value="MepB-like"/>
</dbReference>
<dbReference type="OrthoDB" id="4954833at2"/>
<gene>
    <name evidence="1" type="ORF">EHQ30_11155</name>
</gene>
<dbReference type="AlphaFoldDB" id="A0A2M9Y0R7"/>
<proteinExistence type="predicted"/>
<sequence length="176" mass="20531">MKTNFTEMEKIPSFLKNTKESLFDKLGLSIQNILLECESLEYDACQFQIKDKLISHRKAKITPKKIGQFVTLWKRSKLGPIEPFHIKDGIDLFIIVTENKTKTGFFIFTKQILNEKGILSGKREGKRGFRVYPTWDKPNNKQGLTTQKWQLPFFIELIDEKDSLDFLTNLLGSHFQ</sequence>
<dbReference type="RefSeq" id="WP_100791283.1">
    <property type="nucleotide sequence ID" value="NZ_NPDQ01000005.1"/>
</dbReference>
<dbReference type="Gene3D" id="3.40.1350.140">
    <property type="entry name" value="MepB-like"/>
    <property type="match status" value="1"/>
</dbReference>
<name>A0A2M9Y0R7_9LEPT</name>
<organism evidence="1 2">
    <name type="scientific">Leptospira brenneri</name>
    <dbReference type="NCBI Taxonomy" id="2023182"/>
    <lineage>
        <taxon>Bacteria</taxon>
        <taxon>Pseudomonadati</taxon>
        <taxon>Spirochaetota</taxon>
        <taxon>Spirochaetia</taxon>
        <taxon>Leptospirales</taxon>
        <taxon>Leptospiraceae</taxon>
        <taxon>Leptospira</taxon>
    </lineage>
</organism>
<evidence type="ECO:0000313" key="1">
    <source>
        <dbReference type="EMBL" id="TGK94042.1"/>
    </source>
</evidence>
<accession>A0A2M9Y0R7</accession>